<proteinExistence type="predicted"/>
<feature type="compositionally biased region" description="Low complexity" evidence="2">
    <location>
        <begin position="1387"/>
        <end position="1403"/>
    </location>
</feature>
<gene>
    <name evidence="3" type="ORF">EDEG_01694</name>
</gene>
<sequence>MNFVEKIESLQNQSESETTWSLINDLFVKITEEYNNSKSSSNSNSNNINNSNSNSNSNNNSNNNSNSNSNNKLLDGITLEKLYPLLSRSLLSDRTKLSGTSCLLLKTMAKSDSDCLLYLNHLFKLLNRPNKVFYKRAEDVLIHFMHFFSGIKIKSLVGWFKEFTGSNNRNVRCSVYKLVDKWLSLNFFVESCGDNLTVFFNNLCDANFNLVNMCSTSDNKYVNVNLNTSNTTTNNNNMCVADLNVAPFDSIFQLIENGISDAHGECRTICKKVMKQYKGIDDKNIKSKSTGIGLNRNTTNKINDNDIFDKSEKIDDSGAKAKSYERLFSGLSSRNVNINNKNINTNSGSNINTTNNNSNNSNTGRFSGMRTAKNKVTTSIADIFGKKANTSSNNQSIDSKINKNAIINNNVKSNSTSNTNNITNHGNKRNVCNRFNENQGIFNTINNKARKAFENLKKLSPFTKQIKIAENSRSNRQNNEINANEKITDTKMNVKTGATNIADQSIIKCDDQAFNLWTEIPLDQIKIEKEKYPNKNNTKTLKNSDFDDKVGVKHFKDNILAPNRGTVNINDNLYHKNNKITENDNKTGTDVSLINLINTNNGINMFYNKNSDNNIKDFHKSVKGIDNIVKMSQTPSKNSLTPRRLEEYISKYKNSYNLEKRFLFSDDEICKFDNFDKIDNSSNVISNDNSNNNTISYINPTDLDFNKVNQDNIIDINNNIIDLNDNTDFINNDNIVDLNNNIINIINDNIEDLKDNIVDLNNNIIHINNDNIVDLNNNIININNDTAVDLNNNKMDFIKNDTVLDLNINQTNNIDLIDINNNNTDFINRDNIIDLNINQTNSIDLIDLNNNKIVFNLNNVYDNQIVEIDKNKIDMDINNEQNSISDNNINKDKINVLDTNIRDMSIIDENAGENNILILDENISIEEVNSLQITDMKNIFKEVDNDFNVDENQIKSNSNHIIEDSLSNKLKKTSILDKENLTKSDENLNASFSNLSLHENENNIIDNGNINNLSVDNAKNVKIESIHNNLNYNIIDNNNLSTNNHKDIEIDSNSHKNLNIGSENNKTDNNNINSISKKSITKESIHNTNFKNSFDDEKHLNSSFKRLSLKDSENNQYPNDNININSNNTTEIEMEICDNVQLDDKINNSSVSEGIKSTDINNIIRNSIQNTSNTSSNENLNRNDYNNIIESDKADKITYIEEVNNIENIFMSEQSKKNTTITNIQEKNDLQFLEIKDESFKLDVNENSNLYSSKEQCNHIRLPNNNIKDFSIIDLNNISNDSISIQNKNIINSDNKGIKDSLVIDLDEKDSANNSHNTNSNTNIKDSNTINSASHLNQSENIKLQNSIEENTSQHDLIEIETLKPRNRRMTFFQIDSSDEKNDKENNSSIDSQNSSNSSKQNTLNSIDKEISNSLNHFNKTHNIGSQETYINNISNSINDQNMQSNSDISTNHLNNNHINQNTIKMQPSNKKYIQENITPTKNINNSSLVGPEITEKESEININTVISFIANNMSDNNIITENNNAEYPDISPDIEIINNKNS</sequence>
<feature type="compositionally biased region" description="Low complexity" evidence="2">
    <location>
        <begin position="339"/>
        <end position="363"/>
    </location>
</feature>
<feature type="region of interest" description="Disordered" evidence="2">
    <location>
        <begin position="1373"/>
        <end position="1403"/>
    </location>
</feature>
<keyword evidence="4" id="KW-1185">Reference proteome</keyword>
<feature type="compositionally biased region" description="Low complexity" evidence="2">
    <location>
        <begin position="1313"/>
        <end position="1323"/>
    </location>
</feature>
<dbReference type="EMBL" id="AFBI03000025">
    <property type="protein sequence ID" value="EJW04016.1"/>
    <property type="molecule type" value="Genomic_DNA"/>
</dbReference>
<organism evidence="3 4">
    <name type="scientific">Edhazardia aedis (strain USNM 41457)</name>
    <name type="common">Microsporidian parasite</name>
    <dbReference type="NCBI Taxonomy" id="1003232"/>
    <lineage>
        <taxon>Eukaryota</taxon>
        <taxon>Fungi</taxon>
        <taxon>Fungi incertae sedis</taxon>
        <taxon>Microsporidia</taxon>
        <taxon>Edhazardia</taxon>
    </lineage>
</organism>
<feature type="coiled-coil region" evidence="1">
    <location>
        <begin position="743"/>
        <end position="770"/>
    </location>
</feature>
<dbReference type="HOGENOM" id="CLU_246726_0_0_1"/>
<protein>
    <submittedName>
        <fullName evidence="3">Uncharacterized protein</fullName>
    </submittedName>
</protein>
<keyword evidence="1" id="KW-0175">Coiled coil</keyword>
<feature type="region of interest" description="Disordered" evidence="2">
    <location>
        <begin position="36"/>
        <end position="70"/>
    </location>
</feature>
<evidence type="ECO:0000313" key="3">
    <source>
        <dbReference type="EMBL" id="EJW04016.1"/>
    </source>
</evidence>
<evidence type="ECO:0000313" key="4">
    <source>
        <dbReference type="Proteomes" id="UP000003163"/>
    </source>
</evidence>
<evidence type="ECO:0000256" key="2">
    <source>
        <dbReference type="SAM" id="MobiDB-lite"/>
    </source>
</evidence>
<comment type="caution">
    <text evidence="3">The sequence shown here is derived from an EMBL/GenBank/DDBJ whole genome shotgun (WGS) entry which is preliminary data.</text>
</comment>
<reference evidence="3 4" key="1">
    <citation type="submission" date="2011-08" db="EMBL/GenBank/DDBJ databases">
        <authorList>
            <person name="Liu Z.J."/>
            <person name="Shi F.L."/>
            <person name="Lu J.Q."/>
            <person name="Li M."/>
            <person name="Wang Z.L."/>
        </authorList>
    </citation>
    <scope>NUCLEOTIDE SEQUENCE [LARGE SCALE GENOMIC DNA]</scope>
    <source>
        <strain evidence="3 4">USNM 41457</strain>
    </source>
</reference>
<evidence type="ECO:0000256" key="1">
    <source>
        <dbReference type="SAM" id="Coils"/>
    </source>
</evidence>
<feature type="region of interest" description="Disordered" evidence="2">
    <location>
        <begin position="1437"/>
        <end position="1456"/>
    </location>
</feature>
<reference evidence="4" key="2">
    <citation type="submission" date="2015-07" db="EMBL/GenBank/DDBJ databases">
        <title>Contrasting host-pathogen interactions and genome evolution in two generalist and specialist microsporidian pathogens of mosquitoes.</title>
        <authorList>
            <consortium name="The Broad Institute Genomics Platform"/>
            <consortium name="The Broad Institute Genome Sequencing Center for Infectious Disease"/>
            <person name="Cuomo C.A."/>
            <person name="Sanscrainte N.D."/>
            <person name="Goldberg J.M."/>
            <person name="Heiman D."/>
            <person name="Young S."/>
            <person name="Zeng Q."/>
            <person name="Becnel J.J."/>
            <person name="Birren B.W."/>
        </authorList>
    </citation>
    <scope>NUCLEOTIDE SEQUENCE [LARGE SCALE GENOMIC DNA]</scope>
    <source>
        <strain evidence="4">USNM 41457</strain>
    </source>
</reference>
<feature type="region of interest" description="Disordered" evidence="2">
    <location>
        <begin position="339"/>
        <end position="368"/>
    </location>
</feature>
<dbReference type="STRING" id="1003232.J9D8B2"/>
<dbReference type="InParanoid" id="J9D8B2"/>
<accession>J9D8B2</accession>
<name>J9D8B2_EDHAE</name>
<feature type="region of interest" description="Disordered" evidence="2">
    <location>
        <begin position="1310"/>
        <end position="1330"/>
    </location>
</feature>
<dbReference type="VEuPathDB" id="MicrosporidiaDB:EDEG_01694"/>
<dbReference type="InterPro" id="IPR011989">
    <property type="entry name" value="ARM-like"/>
</dbReference>
<dbReference type="Proteomes" id="UP000003163">
    <property type="component" value="Unassembled WGS sequence"/>
</dbReference>
<dbReference type="OrthoDB" id="4699125at2759"/>
<dbReference type="Gene3D" id="1.25.10.10">
    <property type="entry name" value="Leucine-rich Repeat Variant"/>
    <property type="match status" value="1"/>
</dbReference>